<evidence type="ECO:0000256" key="4">
    <source>
        <dbReference type="SAM" id="SignalP"/>
    </source>
</evidence>
<keyword evidence="2 4" id="KW-0732">Signal</keyword>
<dbReference type="SMART" id="SM00369">
    <property type="entry name" value="LRR_TYP"/>
    <property type="match status" value="9"/>
</dbReference>
<protein>
    <submittedName>
        <fullName evidence="5">Leucine-rich repeat transmembrane protein flrt2</fullName>
    </submittedName>
</protein>
<feature type="signal peptide" evidence="4">
    <location>
        <begin position="1"/>
        <end position="23"/>
    </location>
</feature>
<dbReference type="InterPro" id="IPR050328">
    <property type="entry name" value="Dev_Immune_Receptor"/>
</dbReference>
<dbReference type="InterPro" id="IPR001611">
    <property type="entry name" value="Leu-rich_rpt"/>
</dbReference>
<name>A0A9W9ZJ53_9CNID</name>
<evidence type="ECO:0000256" key="3">
    <source>
        <dbReference type="ARBA" id="ARBA00022737"/>
    </source>
</evidence>
<evidence type="ECO:0000313" key="6">
    <source>
        <dbReference type="Proteomes" id="UP001163046"/>
    </source>
</evidence>
<evidence type="ECO:0000256" key="2">
    <source>
        <dbReference type="ARBA" id="ARBA00022729"/>
    </source>
</evidence>
<keyword evidence="6" id="KW-1185">Reference proteome</keyword>
<dbReference type="AlphaFoldDB" id="A0A9W9ZJ53"/>
<dbReference type="PANTHER" id="PTHR24373:SF370">
    <property type="entry name" value="FISH-LIPS, ISOFORM E"/>
    <property type="match status" value="1"/>
</dbReference>
<dbReference type="Proteomes" id="UP001163046">
    <property type="component" value="Unassembled WGS sequence"/>
</dbReference>
<dbReference type="EMBL" id="MU826351">
    <property type="protein sequence ID" value="KAJ7380904.1"/>
    <property type="molecule type" value="Genomic_DNA"/>
</dbReference>
<feature type="chain" id="PRO_5040743308" evidence="4">
    <location>
        <begin position="24"/>
        <end position="399"/>
    </location>
</feature>
<dbReference type="OrthoDB" id="5989349at2759"/>
<dbReference type="PROSITE" id="PS51257">
    <property type="entry name" value="PROKAR_LIPOPROTEIN"/>
    <property type="match status" value="1"/>
</dbReference>
<accession>A0A9W9ZJ53</accession>
<dbReference type="PANTHER" id="PTHR24373">
    <property type="entry name" value="SLIT RELATED LEUCINE-RICH REPEAT NEURONAL PROTEIN"/>
    <property type="match status" value="1"/>
</dbReference>
<dbReference type="GO" id="GO:0031012">
    <property type="term" value="C:extracellular matrix"/>
    <property type="evidence" value="ECO:0007669"/>
    <property type="project" value="TreeGrafter"/>
</dbReference>
<dbReference type="Pfam" id="PF13855">
    <property type="entry name" value="LRR_8"/>
    <property type="match status" value="3"/>
</dbReference>
<sequence>MYASLKHVFLILWLVVACDGASACPNKCNCTWFGSSSSWLKVKCSGVKQVPRDIPSNTKRLDISGTVLSSIQEDSFRNLTSLGLIDLSMNLLKLIPMNAFRNLTSLKSINLNGNRIQGGFFLPQSIVNIEMQDNLLSFGDLKIILKGLKRIRMLDIKNNKIGPNLTKDVFAGFDNMEHIDLRRCHLENIENGTFHAMKNLSKLVREVCQEAMPETFLSFLEYAISHKHQKTLEGPSDQLSFLILKGNYIRTVADGTFSRFTYLRRLDIQFNLLTSVPDLSGLSFVQLLRFEHNHIKNITRLVTSGTKLLWSLPLADNQIDYLPASVFQYLSVINYIDLSYNKLQSIPDKAFSACGKLTELYLEYNEITQISRHTFTGLVNLKILFTNISGGIVASCCRR</sequence>
<dbReference type="SUPFAM" id="SSF52058">
    <property type="entry name" value="L domain-like"/>
    <property type="match status" value="2"/>
</dbReference>
<dbReference type="PROSITE" id="PS51450">
    <property type="entry name" value="LRR"/>
    <property type="match status" value="1"/>
</dbReference>
<comment type="caution">
    <text evidence="5">The sequence shown here is derived from an EMBL/GenBank/DDBJ whole genome shotgun (WGS) entry which is preliminary data.</text>
</comment>
<dbReference type="InterPro" id="IPR003591">
    <property type="entry name" value="Leu-rich_rpt_typical-subtyp"/>
</dbReference>
<keyword evidence="5" id="KW-0472">Membrane</keyword>
<organism evidence="5 6">
    <name type="scientific">Desmophyllum pertusum</name>
    <dbReference type="NCBI Taxonomy" id="174260"/>
    <lineage>
        <taxon>Eukaryota</taxon>
        <taxon>Metazoa</taxon>
        <taxon>Cnidaria</taxon>
        <taxon>Anthozoa</taxon>
        <taxon>Hexacorallia</taxon>
        <taxon>Scleractinia</taxon>
        <taxon>Caryophylliina</taxon>
        <taxon>Caryophylliidae</taxon>
        <taxon>Desmophyllum</taxon>
    </lineage>
</organism>
<evidence type="ECO:0000256" key="1">
    <source>
        <dbReference type="ARBA" id="ARBA00022614"/>
    </source>
</evidence>
<evidence type="ECO:0000313" key="5">
    <source>
        <dbReference type="EMBL" id="KAJ7380904.1"/>
    </source>
</evidence>
<keyword evidence="3" id="KW-0677">Repeat</keyword>
<gene>
    <name evidence="5" type="primary">FLRT2</name>
    <name evidence="5" type="ORF">OS493_004487</name>
</gene>
<dbReference type="GO" id="GO:0005615">
    <property type="term" value="C:extracellular space"/>
    <property type="evidence" value="ECO:0007669"/>
    <property type="project" value="TreeGrafter"/>
</dbReference>
<keyword evidence="1" id="KW-0433">Leucine-rich repeat</keyword>
<dbReference type="Gene3D" id="3.80.10.10">
    <property type="entry name" value="Ribonuclease Inhibitor"/>
    <property type="match status" value="3"/>
</dbReference>
<reference evidence="5" key="1">
    <citation type="submission" date="2023-01" db="EMBL/GenBank/DDBJ databases">
        <title>Genome assembly of the deep-sea coral Lophelia pertusa.</title>
        <authorList>
            <person name="Herrera S."/>
            <person name="Cordes E."/>
        </authorList>
    </citation>
    <scope>NUCLEOTIDE SEQUENCE</scope>
    <source>
        <strain evidence="5">USNM1676648</strain>
        <tissue evidence="5">Polyp</tissue>
    </source>
</reference>
<proteinExistence type="predicted"/>
<dbReference type="InterPro" id="IPR032675">
    <property type="entry name" value="LRR_dom_sf"/>
</dbReference>
<keyword evidence="5" id="KW-0812">Transmembrane</keyword>